<dbReference type="Proteomes" id="UP000247233">
    <property type="component" value="Unassembled WGS sequence"/>
</dbReference>
<proteinExistence type="predicted"/>
<comment type="caution">
    <text evidence="1">The sequence shown here is derived from an EMBL/GenBank/DDBJ whole genome shotgun (WGS) entry which is preliminary data.</text>
</comment>
<accession>A0A317WP65</accession>
<evidence type="ECO:0000313" key="1">
    <source>
        <dbReference type="EMBL" id="PWY88279.1"/>
    </source>
</evidence>
<dbReference type="RefSeq" id="XP_025401815.1">
    <property type="nucleotide sequence ID" value="XM_025547505.1"/>
</dbReference>
<feature type="non-terminal residue" evidence="1">
    <location>
        <position position="1"/>
    </location>
</feature>
<organism evidence="1 2">
    <name type="scientific">Aspergillus heteromorphus CBS 117.55</name>
    <dbReference type="NCBI Taxonomy" id="1448321"/>
    <lineage>
        <taxon>Eukaryota</taxon>
        <taxon>Fungi</taxon>
        <taxon>Dikarya</taxon>
        <taxon>Ascomycota</taxon>
        <taxon>Pezizomycotina</taxon>
        <taxon>Eurotiomycetes</taxon>
        <taxon>Eurotiomycetidae</taxon>
        <taxon>Eurotiales</taxon>
        <taxon>Aspergillaceae</taxon>
        <taxon>Aspergillus</taxon>
        <taxon>Aspergillus subgen. Circumdati</taxon>
    </lineage>
</organism>
<protein>
    <submittedName>
        <fullName evidence="1">Uncharacterized protein</fullName>
    </submittedName>
</protein>
<dbReference type="OrthoDB" id="4436899at2759"/>
<dbReference type="STRING" id="1448321.A0A317WP65"/>
<dbReference type="EMBL" id="MSFL01000005">
    <property type="protein sequence ID" value="PWY88279.1"/>
    <property type="molecule type" value="Genomic_DNA"/>
</dbReference>
<gene>
    <name evidence="1" type="ORF">BO70DRAFT_419984</name>
</gene>
<dbReference type="GeneID" id="37069742"/>
<reference evidence="1 2" key="1">
    <citation type="submission" date="2016-12" db="EMBL/GenBank/DDBJ databases">
        <title>The genomes of Aspergillus section Nigri reveals drivers in fungal speciation.</title>
        <authorList>
            <consortium name="DOE Joint Genome Institute"/>
            <person name="Vesth T.C."/>
            <person name="Nybo J."/>
            <person name="Theobald S."/>
            <person name="Brandl J."/>
            <person name="Frisvad J.C."/>
            <person name="Nielsen K.F."/>
            <person name="Lyhne E.K."/>
            <person name="Kogle M.E."/>
            <person name="Kuo A."/>
            <person name="Riley R."/>
            <person name="Clum A."/>
            <person name="Nolan M."/>
            <person name="Lipzen A."/>
            <person name="Salamov A."/>
            <person name="Henrissat B."/>
            <person name="Wiebenga A."/>
            <person name="De Vries R.P."/>
            <person name="Grigoriev I.V."/>
            <person name="Mortensen U.H."/>
            <person name="Andersen M.R."/>
            <person name="Baker S.E."/>
        </authorList>
    </citation>
    <scope>NUCLEOTIDE SEQUENCE [LARGE SCALE GENOMIC DNA]</scope>
    <source>
        <strain evidence="1 2">CBS 117.55</strain>
    </source>
</reference>
<evidence type="ECO:0000313" key="2">
    <source>
        <dbReference type="Proteomes" id="UP000247233"/>
    </source>
</evidence>
<sequence length="175" mass="20473">SLPSPFAFDPPYRPYPHGYSWHYSERLEVEGENGVINPHVIANTYQFCDHAQENRILYGELAALLDCMKRRANQRKVEDPEEQEKLFWRTLDDGTRMELPEIDVTKYEYQFPAEKHFPVLLLSYVRPKHARILYACMGGPQITIRQSKLYSFETRAIAPVNLFARYLLSTALMTD</sequence>
<dbReference type="VEuPathDB" id="FungiDB:BO70DRAFT_419984"/>
<name>A0A317WP65_9EURO</name>
<keyword evidence="2" id="KW-1185">Reference proteome</keyword>
<dbReference type="AlphaFoldDB" id="A0A317WP65"/>